<dbReference type="Proteomes" id="UP001041814">
    <property type="component" value="Unassembled WGS sequence"/>
</dbReference>
<dbReference type="SUPFAM" id="SSF53448">
    <property type="entry name" value="Nucleotide-diphospho-sugar transferases"/>
    <property type="match status" value="1"/>
</dbReference>
<dbReference type="PANTHER" id="PTHR43685">
    <property type="entry name" value="GLYCOSYLTRANSFERASE"/>
    <property type="match status" value="1"/>
</dbReference>
<protein>
    <recommendedName>
        <fullName evidence="1">Glycosyltransferase 2-like domain-containing protein</fullName>
    </recommendedName>
</protein>
<name>A0ABS1DSR4_RUBGE</name>
<reference evidence="2" key="2">
    <citation type="journal article" date="2020" name="Microorganisms">
        <title>Osmotic Adaptation and Compatible Solute Biosynthesis of Phototrophic Bacteria as Revealed from Genome Analyses.</title>
        <authorList>
            <person name="Imhoff J.F."/>
            <person name="Rahn T."/>
            <person name="Kunzel S."/>
            <person name="Keller A."/>
            <person name="Neulinger S.C."/>
        </authorList>
    </citation>
    <scope>NUCLEOTIDE SEQUENCE</scope>
    <source>
        <strain evidence="2">IM 151</strain>
    </source>
</reference>
<dbReference type="EMBL" id="NRRU01000019">
    <property type="protein sequence ID" value="MBK1712488.1"/>
    <property type="molecule type" value="Genomic_DNA"/>
</dbReference>
<comment type="caution">
    <text evidence="2">The sequence shown here is derived from an EMBL/GenBank/DDBJ whole genome shotgun (WGS) entry which is preliminary data.</text>
</comment>
<dbReference type="InterPro" id="IPR029044">
    <property type="entry name" value="Nucleotide-diphossugar_trans"/>
</dbReference>
<organism evidence="2 3">
    <name type="scientific">Rubrivivax gelatinosus</name>
    <name type="common">Rhodocyclus gelatinosus</name>
    <name type="synonym">Rhodopseudomonas gelatinosa</name>
    <dbReference type="NCBI Taxonomy" id="28068"/>
    <lineage>
        <taxon>Bacteria</taxon>
        <taxon>Pseudomonadati</taxon>
        <taxon>Pseudomonadota</taxon>
        <taxon>Betaproteobacteria</taxon>
        <taxon>Burkholderiales</taxon>
        <taxon>Sphaerotilaceae</taxon>
        <taxon>Rubrivivax</taxon>
    </lineage>
</organism>
<dbReference type="Pfam" id="PF00535">
    <property type="entry name" value="Glycos_transf_2"/>
    <property type="match status" value="1"/>
</dbReference>
<proteinExistence type="predicted"/>
<evidence type="ECO:0000259" key="1">
    <source>
        <dbReference type="Pfam" id="PF00535"/>
    </source>
</evidence>
<dbReference type="InterPro" id="IPR050834">
    <property type="entry name" value="Glycosyltransf_2"/>
</dbReference>
<keyword evidence="3" id="KW-1185">Reference proteome</keyword>
<feature type="domain" description="Glycosyltransferase 2-like" evidence="1">
    <location>
        <begin position="6"/>
        <end position="150"/>
    </location>
</feature>
<dbReference type="RefSeq" id="WP_200378240.1">
    <property type="nucleotide sequence ID" value="NZ_NRRU01000019.1"/>
</dbReference>
<dbReference type="InterPro" id="IPR001173">
    <property type="entry name" value="Glyco_trans_2-like"/>
</dbReference>
<dbReference type="PANTHER" id="PTHR43685:SF2">
    <property type="entry name" value="GLYCOSYLTRANSFERASE 2-LIKE DOMAIN-CONTAINING PROTEIN"/>
    <property type="match status" value="1"/>
</dbReference>
<dbReference type="Gene3D" id="3.90.550.10">
    <property type="entry name" value="Spore Coat Polysaccharide Biosynthesis Protein SpsA, Chain A"/>
    <property type="match status" value="1"/>
</dbReference>
<reference evidence="2" key="1">
    <citation type="submission" date="2017-08" db="EMBL/GenBank/DDBJ databases">
        <authorList>
            <person name="Imhoff J.F."/>
            <person name="Rahn T."/>
            <person name="Kuenzel S."/>
            <person name="Neulinger S.C."/>
        </authorList>
    </citation>
    <scope>NUCLEOTIDE SEQUENCE</scope>
    <source>
        <strain evidence="2">IM 151</strain>
    </source>
</reference>
<evidence type="ECO:0000313" key="2">
    <source>
        <dbReference type="EMBL" id="MBK1712488.1"/>
    </source>
</evidence>
<accession>A0ABS1DSR4</accession>
<sequence length="284" mass="31695">MNPAFSVATAVRNGMPLIRACVASVAAQPELREHLVQDACSSDGTAAWCAGQPGLALRSERDSGMYDAINRAWSRSGGAYLSWLNADEQYLPGALAAVQAAFERDPGIDAVFGDAIIVGPDGRPLAFRREPPPRAFYIRNSFLYLYSCTLFYRRRLWDEGLLRLDTRLRYAADMDLMLRLLDAGCRFARVDLPLASYMATGANLSMHSGMAEETRLLQRRHGALRWGPARALARVPRWIERWSIGGFASRSGVLRQFDPDAVAREWRFERLGTRYSVFDPSLGT</sequence>
<evidence type="ECO:0000313" key="3">
    <source>
        <dbReference type="Proteomes" id="UP001041814"/>
    </source>
</evidence>
<gene>
    <name evidence="2" type="ORF">CKO43_06800</name>
</gene>